<dbReference type="PANTHER" id="PTHR34081">
    <property type="entry name" value="MALECTIN DOMAIN-CONTAINING PROTEIN"/>
    <property type="match status" value="1"/>
</dbReference>
<dbReference type="GO" id="GO:0016301">
    <property type="term" value="F:kinase activity"/>
    <property type="evidence" value="ECO:0007669"/>
    <property type="project" value="UniProtKB-KW"/>
</dbReference>
<proteinExistence type="predicted"/>
<accession>A0A392P5L0</accession>
<keyword evidence="1" id="KW-0418">Kinase</keyword>
<dbReference type="Gene3D" id="2.60.120.430">
    <property type="entry name" value="Galactose-binding lectin"/>
    <property type="match status" value="1"/>
</dbReference>
<dbReference type="EMBL" id="LXQA010062833">
    <property type="protein sequence ID" value="MCI06729.1"/>
    <property type="molecule type" value="Genomic_DNA"/>
</dbReference>
<evidence type="ECO:0000313" key="2">
    <source>
        <dbReference type="Proteomes" id="UP000265520"/>
    </source>
</evidence>
<keyword evidence="1" id="KW-0808">Transferase</keyword>
<dbReference type="PANTHER" id="PTHR34081:SF1">
    <property type="entry name" value="MALECTIN, LEUCINE-RICH REPEAT DOMAIN, L DOMAIN-LIKE PROTEIN-RELATED"/>
    <property type="match status" value="1"/>
</dbReference>
<feature type="non-terminal residue" evidence="1">
    <location>
        <position position="1"/>
    </location>
</feature>
<keyword evidence="2" id="KW-1185">Reference proteome</keyword>
<feature type="non-terminal residue" evidence="1">
    <location>
        <position position="127"/>
    </location>
</feature>
<evidence type="ECO:0000313" key="1">
    <source>
        <dbReference type="EMBL" id="MCI06729.1"/>
    </source>
</evidence>
<organism evidence="1 2">
    <name type="scientific">Trifolium medium</name>
    <dbReference type="NCBI Taxonomy" id="97028"/>
    <lineage>
        <taxon>Eukaryota</taxon>
        <taxon>Viridiplantae</taxon>
        <taxon>Streptophyta</taxon>
        <taxon>Embryophyta</taxon>
        <taxon>Tracheophyta</taxon>
        <taxon>Spermatophyta</taxon>
        <taxon>Magnoliopsida</taxon>
        <taxon>eudicotyledons</taxon>
        <taxon>Gunneridae</taxon>
        <taxon>Pentapetalae</taxon>
        <taxon>rosids</taxon>
        <taxon>fabids</taxon>
        <taxon>Fabales</taxon>
        <taxon>Fabaceae</taxon>
        <taxon>Papilionoideae</taxon>
        <taxon>50 kb inversion clade</taxon>
        <taxon>NPAAA clade</taxon>
        <taxon>Hologalegina</taxon>
        <taxon>IRL clade</taxon>
        <taxon>Trifolieae</taxon>
        <taxon>Trifolium</taxon>
    </lineage>
</organism>
<reference evidence="1 2" key="1">
    <citation type="journal article" date="2018" name="Front. Plant Sci.">
        <title>Red Clover (Trifolium pratense) and Zigzag Clover (T. medium) - A Picture of Genomic Similarities and Differences.</title>
        <authorList>
            <person name="Dluhosova J."/>
            <person name="Istvanek J."/>
            <person name="Nedelnik J."/>
            <person name="Repkova J."/>
        </authorList>
    </citation>
    <scope>NUCLEOTIDE SEQUENCE [LARGE SCALE GENOMIC DNA]</scope>
    <source>
        <strain evidence="2">cv. 10/8</strain>
        <tissue evidence="1">Leaf</tissue>
    </source>
</reference>
<name>A0A392P5L0_9FABA</name>
<comment type="caution">
    <text evidence="1">The sequence shown here is derived from an EMBL/GenBank/DDBJ whole genome shotgun (WGS) entry which is preliminary data.</text>
</comment>
<sequence>DLSFNNFTASAASDCQLLDVNLASSSSPSSNTSLSCLKMNLPCSGKPRYHSLFINCGGPDTEFDGNEYEADEHLRGISNFVPSASGKWAYSSTGVFLGNEKADYVARNLFSLNINDSEYYQTARIAP</sequence>
<keyword evidence="1" id="KW-0675">Receptor</keyword>
<protein>
    <submittedName>
        <fullName evidence="1">LRR receptor-like kinase</fullName>
    </submittedName>
</protein>
<dbReference type="AlphaFoldDB" id="A0A392P5L0"/>
<dbReference type="Proteomes" id="UP000265520">
    <property type="component" value="Unassembled WGS sequence"/>
</dbReference>